<dbReference type="InterPro" id="IPR004089">
    <property type="entry name" value="MCPsignal_dom"/>
</dbReference>
<feature type="transmembrane region" description="Helical" evidence="7">
    <location>
        <begin position="12"/>
        <end position="31"/>
    </location>
</feature>
<dbReference type="OrthoDB" id="8724574at2"/>
<dbReference type="InterPro" id="IPR047347">
    <property type="entry name" value="YvaQ-like_sensor"/>
</dbReference>
<dbReference type="CDD" id="cd06225">
    <property type="entry name" value="HAMP"/>
    <property type="match status" value="1"/>
</dbReference>
<dbReference type="SUPFAM" id="SSF58104">
    <property type="entry name" value="Methyl-accepting chemotaxis protein (MCP) signaling domain"/>
    <property type="match status" value="1"/>
</dbReference>
<dbReference type="Proteomes" id="UP000295433">
    <property type="component" value="Unassembled WGS sequence"/>
</dbReference>
<dbReference type="InterPro" id="IPR051310">
    <property type="entry name" value="MCP_chemotaxis"/>
</dbReference>
<dbReference type="GO" id="GO:0007165">
    <property type="term" value="P:signal transduction"/>
    <property type="evidence" value="ECO:0007669"/>
    <property type="project" value="UniProtKB-KW"/>
</dbReference>
<dbReference type="PROSITE" id="PS50111">
    <property type="entry name" value="CHEMOTAXIS_TRANSDUC_2"/>
    <property type="match status" value="1"/>
</dbReference>
<reference evidence="10 11" key="1">
    <citation type="submission" date="2019-03" db="EMBL/GenBank/DDBJ databases">
        <title>Genomic Encyclopedia of Type Strains, Phase IV (KMG-IV): sequencing the most valuable type-strain genomes for metagenomic binning, comparative biology and taxonomic classification.</title>
        <authorList>
            <person name="Goeker M."/>
        </authorList>
    </citation>
    <scope>NUCLEOTIDE SEQUENCE [LARGE SCALE GENOMIC DNA]</scope>
    <source>
        <strain evidence="10 11">DSM 16730</strain>
    </source>
</reference>
<dbReference type="EMBL" id="SMBY01000003">
    <property type="protein sequence ID" value="TCV06854.1"/>
    <property type="molecule type" value="Genomic_DNA"/>
</dbReference>
<comment type="similarity">
    <text evidence="4">Belongs to the methyl-accepting chemotaxis (MCP) protein family.</text>
</comment>
<feature type="region of interest" description="Disordered" evidence="6">
    <location>
        <begin position="532"/>
        <end position="553"/>
    </location>
</feature>
<dbReference type="Pfam" id="PF00015">
    <property type="entry name" value="MCPsignal"/>
    <property type="match status" value="1"/>
</dbReference>
<keyword evidence="10" id="KW-0675">Receptor</keyword>
<gene>
    <name evidence="10" type="ORF">EDC54_103101</name>
</gene>
<feature type="region of interest" description="Disordered" evidence="6">
    <location>
        <begin position="284"/>
        <end position="306"/>
    </location>
</feature>
<dbReference type="GO" id="GO:0004888">
    <property type="term" value="F:transmembrane signaling receptor activity"/>
    <property type="evidence" value="ECO:0007669"/>
    <property type="project" value="TreeGrafter"/>
</dbReference>
<evidence type="ECO:0000259" key="8">
    <source>
        <dbReference type="PROSITE" id="PS50111"/>
    </source>
</evidence>
<dbReference type="InterPro" id="IPR003660">
    <property type="entry name" value="HAMP_dom"/>
</dbReference>
<evidence type="ECO:0000256" key="3">
    <source>
        <dbReference type="ARBA" id="ARBA00023224"/>
    </source>
</evidence>
<dbReference type="CDD" id="cd11386">
    <property type="entry name" value="MCP_signal"/>
    <property type="match status" value="1"/>
</dbReference>
<evidence type="ECO:0000259" key="9">
    <source>
        <dbReference type="PROSITE" id="PS50885"/>
    </source>
</evidence>
<dbReference type="GO" id="GO:0006935">
    <property type="term" value="P:chemotaxis"/>
    <property type="evidence" value="ECO:0007669"/>
    <property type="project" value="UniProtKB-KW"/>
</dbReference>
<dbReference type="Pfam" id="PF00672">
    <property type="entry name" value="HAMP"/>
    <property type="match status" value="1"/>
</dbReference>
<keyword evidence="2" id="KW-0145">Chemotaxis</keyword>
<feature type="transmembrane region" description="Helical" evidence="7">
    <location>
        <begin position="189"/>
        <end position="210"/>
    </location>
</feature>
<name>A0A4R3VKS2_9GAMM</name>
<comment type="subcellular location">
    <subcellularLocation>
        <location evidence="1">Membrane</location>
    </subcellularLocation>
</comment>
<dbReference type="Pfam" id="PF12729">
    <property type="entry name" value="4HB_MCP_1"/>
    <property type="match status" value="1"/>
</dbReference>
<dbReference type="PROSITE" id="PS50885">
    <property type="entry name" value="HAMP"/>
    <property type="match status" value="1"/>
</dbReference>
<protein>
    <submittedName>
        <fullName evidence="10">Methyl-accepting chemotaxis protein/methyl-accepting chemotaxis protein-2 (Aspartate sensor receptor)</fullName>
    </submittedName>
</protein>
<dbReference type="RefSeq" id="WP_132455138.1">
    <property type="nucleotide sequence ID" value="NZ_JAWIZJ010000003.1"/>
</dbReference>
<dbReference type="SMART" id="SM00304">
    <property type="entry name" value="HAMP"/>
    <property type="match status" value="1"/>
</dbReference>
<dbReference type="FunFam" id="1.10.287.950:FF:000001">
    <property type="entry name" value="Methyl-accepting chemotaxis sensory transducer"/>
    <property type="match status" value="1"/>
</dbReference>
<keyword evidence="7" id="KW-0812">Transmembrane</keyword>
<dbReference type="PANTHER" id="PTHR43531">
    <property type="entry name" value="PROTEIN ICFG"/>
    <property type="match status" value="1"/>
</dbReference>
<evidence type="ECO:0000256" key="2">
    <source>
        <dbReference type="ARBA" id="ARBA00022500"/>
    </source>
</evidence>
<evidence type="ECO:0000256" key="5">
    <source>
        <dbReference type="PROSITE-ProRule" id="PRU00284"/>
    </source>
</evidence>
<keyword evidence="3 5" id="KW-0807">Transducer</keyword>
<dbReference type="InterPro" id="IPR024478">
    <property type="entry name" value="HlyB_4HB_MCP"/>
</dbReference>
<keyword evidence="7" id="KW-1133">Transmembrane helix</keyword>
<keyword evidence="7" id="KW-0472">Membrane</keyword>
<sequence>MSLANWRIGYRLGAGFSFLILMLLVIGSISISKLSNFHGRIDDIVSQNYPLTVDGNKLINELNNYLNGQQLLLLLKSENEINKQLALNEKHSGTISELMEYLNKSVNDDKSVAVLREIAEIRSDFLRSANKLTSLVTAGQTEAAAEEYFNVTRVTQAKYTESVHEFIDIQDDKMSFSAQEVGESYNNALVVLATIIAFSALSGLFIALFITRSVTQPLQEALGIAENVAKGDLTSDIHIDRKDETGMLLTALNNMNRSLRQIVSQVRDGAETISTAASQIAAGNQDLSARTEEQASSLEETASSMEQLTSTIRNTADNTTQATELAVNTSETVKRSGEMMETVTKEMRGIRESSQRMAEIIGVIDGIAFQTNILALNAAVEAARAGEQGRGFAVVASEVRALAQRSATAAKEIKELIDDSFKKVQDGMGLVEETGATMNALVSNVQDVTGIISEIAQASREQSDGINQINLAVGQIDTTTQQNAALVEESAAAALSLQEQANSLTNTVSVFNLGAFYKGAAFNNKAETQALTAPKNSGAEQTAKGELADWSYI</sequence>
<evidence type="ECO:0000256" key="6">
    <source>
        <dbReference type="SAM" id="MobiDB-lite"/>
    </source>
</evidence>
<feature type="domain" description="Methyl-accepting transducer" evidence="8">
    <location>
        <begin position="269"/>
        <end position="498"/>
    </location>
</feature>
<dbReference type="Gene3D" id="1.10.287.950">
    <property type="entry name" value="Methyl-accepting chemotaxis protein"/>
    <property type="match status" value="1"/>
</dbReference>
<dbReference type="PANTHER" id="PTHR43531:SF5">
    <property type="entry name" value="METHYL-ACCEPTING CHEMOTAXIS PROTEIN III"/>
    <property type="match status" value="1"/>
</dbReference>
<dbReference type="AlphaFoldDB" id="A0A4R3VKS2"/>
<evidence type="ECO:0000256" key="7">
    <source>
        <dbReference type="SAM" id="Phobius"/>
    </source>
</evidence>
<organism evidence="10 11">
    <name type="scientific">Samsonia erythrinae</name>
    <dbReference type="NCBI Taxonomy" id="160434"/>
    <lineage>
        <taxon>Bacteria</taxon>
        <taxon>Pseudomonadati</taxon>
        <taxon>Pseudomonadota</taxon>
        <taxon>Gammaproteobacteria</taxon>
        <taxon>Enterobacterales</taxon>
        <taxon>Pectobacteriaceae</taxon>
        <taxon>Samsonia</taxon>
    </lineage>
</organism>
<proteinExistence type="inferred from homology"/>
<dbReference type="SMART" id="SM00283">
    <property type="entry name" value="MA"/>
    <property type="match status" value="1"/>
</dbReference>
<evidence type="ECO:0000256" key="4">
    <source>
        <dbReference type="ARBA" id="ARBA00029447"/>
    </source>
</evidence>
<feature type="domain" description="HAMP" evidence="9">
    <location>
        <begin position="212"/>
        <end position="264"/>
    </location>
</feature>
<accession>A0A4R3VKS2</accession>
<evidence type="ECO:0000313" key="10">
    <source>
        <dbReference type="EMBL" id="TCV06854.1"/>
    </source>
</evidence>
<evidence type="ECO:0000256" key="1">
    <source>
        <dbReference type="ARBA" id="ARBA00004370"/>
    </source>
</evidence>
<dbReference type="GO" id="GO:0005886">
    <property type="term" value="C:plasma membrane"/>
    <property type="evidence" value="ECO:0007669"/>
    <property type="project" value="TreeGrafter"/>
</dbReference>
<evidence type="ECO:0000313" key="11">
    <source>
        <dbReference type="Proteomes" id="UP000295433"/>
    </source>
</evidence>
<dbReference type="CDD" id="cd19411">
    <property type="entry name" value="MCP2201-like_sensor"/>
    <property type="match status" value="1"/>
</dbReference>
<keyword evidence="11" id="KW-1185">Reference proteome</keyword>
<comment type="caution">
    <text evidence="10">The sequence shown here is derived from an EMBL/GenBank/DDBJ whole genome shotgun (WGS) entry which is preliminary data.</text>
</comment>